<sequence>MKRTLCLIALLVASLPSVAAEHRHDHGAAPQQLQLDAGKPWAIDAPLRQAMDNINGAMKQAIPRIHSNRFTNEDYRKLGEAVDKEIAYAVANCKLEPKADAMLHLVIAELSAGAEAMQGKGRLSPHAGAVKVIEALHAYGRFFQHPGWVAAGGK</sequence>
<keyword evidence="1" id="KW-0732">Signal</keyword>
<dbReference type="RefSeq" id="WP_126461153.1">
    <property type="nucleotide sequence ID" value="NZ_AP018721.1"/>
</dbReference>
<dbReference type="AlphaFoldDB" id="A0A4R3JUQ4"/>
<feature type="signal peptide" evidence="1">
    <location>
        <begin position="1"/>
        <end position="19"/>
    </location>
</feature>
<evidence type="ECO:0008006" key="4">
    <source>
        <dbReference type="Google" id="ProtNLM"/>
    </source>
</evidence>
<evidence type="ECO:0000256" key="1">
    <source>
        <dbReference type="SAM" id="SignalP"/>
    </source>
</evidence>
<keyword evidence="3" id="KW-1185">Reference proteome</keyword>
<protein>
    <recommendedName>
        <fullName evidence="4">DnrO protein</fullName>
    </recommendedName>
</protein>
<name>A0A4R3JUQ4_9PROT</name>
<feature type="chain" id="PRO_5020839154" description="DnrO protein" evidence="1">
    <location>
        <begin position="20"/>
        <end position="154"/>
    </location>
</feature>
<dbReference type="EMBL" id="SLZY01000009">
    <property type="protein sequence ID" value="TCS71548.1"/>
    <property type="molecule type" value="Genomic_DNA"/>
</dbReference>
<reference evidence="2 3" key="1">
    <citation type="submission" date="2019-03" db="EMBL/GenBank/DDBJ databases">
        <title>Genomic Encyclopedia of Type Strains, Phase IV (KMG-IV): sequencing the most valuable type-strain genomes for metagenomic binning, comparative biology and taxonomic classification.</title>
        <authorList>
            <person name="Goeker M."/>
        </authorList>
    </citation>
    <scope>NUCLEOTIDE SEQUENCE [LARGE SCALE GENOMIC DNA]</scope>
    <source>
        <strain evidence="2 3">DSM 103923</strain>
    </source>
</reference>
<gene>
    <name evidence="2" type="ORF">EDC61_10994</name>
</gene>
<organism evidence="2 3">
    <name type="scientific">Sulfuritortus calidifontis</name>
    <dbReference type="NCBI Taxonomy" id="1914471"/>
    <lineage>
        <taxon>Bacteria</taxon>
        <taxon>Pseudomonadati</taxon>
        <taxon>Pseudomonadota</taxon>
        <taxon>Betaproteobacteria</taxon>
        <taxon>Nitrosomonadales</taxon>
        <taxon>Thiobacillaceae</taxon>
        <taxon>Sulfuritortus</taxon>
    </lineage>
</organism>
<comment type="caution">
    <text evidence="2">The sequence shown here is derived from an EMBL/GenBank/DDBJ whole genome shotgun (WGS) entry which is preliminary data.</text>
</comment>
<evidence type="ECO:0000313" key="2">
    <source>
        <dbReference type="EMBL" id="TCS71548.1"/>
    </source>
</evidence>
<dbReference type="Proteomes" id="UP000295135">
    <property type="component" value="Unassembled WGS sequence"/>
</dbReference>
<proteinExistence type="predicted"/>
<evidence type="ECO:0000313" key="3">
    <source>
        <dbReference type="Proteomes" id="UP000295135"/>
    </source>
</evidence>
<accession>A0A4R3JUQ4</accession>
<dbReference type="OrthoDB" id="6933865at2"/>